<gene>
    <name evidence="1" type="ORF">NCTC10392_01238</name>
</gene>
<accession>A0A379I975</accession>
<reference evidence="1 2" key="1">
    <citation type="submission" date="2018-06" db="EMBL/GenBank/DDBJ databases">
        <authorList>
            <consortium name="Pathogen Informatics"/>
            <person name="Doyle S."/>
        </authorList>
    </citation>
    <scope>NUCLEOTIDE SEQUENCE [LARGE SCALE GENOMIC DNA]</scope>
    <source>
        <strain evidence="1 2">NCTC10392</strain>
    </source>
</reference>
<protein>
    <submittedName>
        <fullName evidence="1">Putative alcohol dehydrogenase</fullName>
        <ecNumber evidence="1">1.1.1.-</ecNumber>
    </submittedName>
</protein>
<sequence>MTARLHNPVDTRFGWGCLQDLASITAQQTVALVTFPQARELGLVERIQALLGERLVYVVEDVQPNSDVAQLRETYERFWQHAGAVMGC</sequence>
<name>A0A379I975_PSEFL</name>
<dbReference type="AlphaFoldDB" id="A0A379I975"/>
<evidence type="ECO:0000313" key="1">
    <source>
        <dbReference type="EMBL" id="SUD29306.1"/>
    </source>
</evidence>
<keyword evidence="1" id="KW-0560">Oxidoreductase</keyword>
<dbReference type="Gene3D" id="3.40.50.1970">
    <property type="match status" value="1"/>
</dbReference>
<dbReference type="KEGG" id="pfn:HZ99_23340"/>
<proteinExistence type="predicted"/>
<dbReference type="SUPFAM" id="SSF56796">
    <property type="entry name" value="Dehydroquinate synthase-like"/>
    <property type="match status" value="1"/>
</dbReference>
<dbReference type="GO" id="GO:0016491">
    <property type="term" value="F:oxidoreductase activity"/>
    <property type="evidence" value="ECO:0007669"/>
    <property type="project" value="UniProtKB-KW"/>
</dbReference>
<dbReference type="Proteomes" id="UP000255125">
    <property type="component" value="Unassembled WGS sequence"/>
</dbReference>
<dbReference type="EMBL" id="UGUS01000002">
    <property type="protein sequence ID" value="SUD29306.1"/>
    <property type="molecule type" value="Genomic_DNA"/>
</dbReference>
<organism evidence="1 2">
    <name type="scientific">Pseudomonas fluorescens</name>
    <dbReference type="NCBI Taxonomy" id="294"/>
    <lineage>
        <taxon>Bacteria</taxon>
        <taxon>Pseudomonadati</taxon>
        <taxon>Pseudomonadota</taxon>
        <taxon>Gammaproteobacteria</taxon>
        <taxon>Pseudomonadales</taxon>
        <taxon>Pseudomonadaceae</taxon>
        <taxon>Pseudomonas</taxon>
    </lineage>
</organism>
<evidence type="ECO:0000313" key="2">
    <source>
        <dbReference type="Proteomes" id="UP000255125"/>
    </source>
</evidence>
<dbReference type="EC" id="1.1.1.-" evidence="1"/>